<dbReference type="Proteomes" id="UP000663864">
    <property type="component" value="Unassembled WGS sequence"/>
</dbReference>
<evidence type="ECO:0000313" key="1">
    <source>
        <dbReference type="EMBL" id="CAF1539997.1"/>
    </source>
</evidence>
<name>A0A815W7P3_9BILA</name>
<dbReference type="Pfam" id="PF21071">
    <property type="entry name" value="LARP1_HEAT"/>
    <property type="match status" value="1"/>
</dbReference>
<dbReference type="InterPro" id="IPR006607">
    <property type="entry name" value="DM15"/>
</dbReference>
<evidence type="ECO:0000313" key="2">
    <source>
        <dbReference type="Proteomes" id="UP000663864"/>
    </source>
</evidence>
<dbReference type="AlphaFoldDB" id="A0A815W7P3"/>
<reference evidence="1" key="1">
    <citation type="submission" date="2021-02" db="EMBL/GenBank/DDBJ databases">
        <authorList>
            <person name="Nowell W R."/>
        </authorList>
    </citation>
    <scope>NUCLEOTIDE SEQUENCE</scope>
</reference>
<dbReference type="GO" id="GO:0048255">
    <property type="term" value="P:mRNA stabilization"/>
    <property type="evidence" value="ECO:0007669"/>
    <property type="project" value="InterPro"/>
</dbReference>
<feature type="non-terminal residue" evidence="1">
    <location>
        <position position="1"/>
    </location>
</feature>
<evidence type="ECO:0008006" key="3">
    <source>
        <dbReference type="Google" id="ProtNLM"/>
    </source>
</evidence>
<proteinExistence type="predicted"/>
<protein>
    <recommendedName>
        <fullName evidence="3">Maturase K</fullName>
    </recommendedName>
</protein>
<gene>
    <name evidence="1" type="ORF">ZHD862_LOCUS39041</name>
</gene>
<dbReference type="GO" id="GO:0000339">
    <property type="term" value="F:RNA cap binding"/>
    <property type="evidence" value="ECO:0007669"/>
    <property type="project" value="InterPro"/>
</dbReference>
<dbReference type="EMBL" id="CAJNOT010013125">
    <property type="protein sequence ID" value="CAF1539997.1"/>
    <property type="molecule type" value="Genomic_DNA"/>
</dbReference>
<comment type="caution">
    <text evidence="1">The sequence shown here is derived from an EMBL/GenBank/DDBJ whole genome shotgun (WGS) entry which is preliminary data.</text>
</comment>
<accession>A0A815W7P3</accession>
<sequence>MYRYGVECLFRFYTYGIEKHFRQHIFEDFHQETRCDHEAGQLYGLEKFWTFLKYSR</sequence>
<organism evidence="1 2">
    <name type="scientific">Rotaria sordida</name>
    <dbReference type="NCBI Taxonomy" id="392033"/>
    <lineage>
        <taxon>Eukaryota</taxon>
        <taxon>Metazoa</taxon>
        <taxon>Spiralia</taxon>
        <taxon>Gnathifera</taxon>
        <taxon>Rotifera</taxon>
        <taxon>Eurotatoria</taxon>
        <taxon>Bdelloidea</taxon>
        <taxon>Philodinida</taxon>
        <taxon>Philodinidae</taxon>
        <taxon>Rotaria</taxon>
    </lineage>
</organism>